<dbReference type="PANTHER" id="PTHR43464:SF19">
    <property type="entry name" value="UBIQUINONE BIOSYNTHESIS O-METHYLTRANSFERASE, MITOCHONDRIAL"/>
    <property type="match status" value="1"/>
</dbReference>
<dbReference type="CDD" id="cd02440">
    <property type="entry name" value="AdoMet_MTases"/>
    <property type="match status" value="1"/>
</dbReference>
<evidence type="ECO:0000256" key="3">
    <source>
        <dbReference type="ARBA" id="ARBA00022691"/>
    </source>
</evidence>
<reference evidence="4 5" key="1">
    <citation type="submission" date="2024-03" db="EMBL/GenBank/DDBJ databases">
        <title>Actinomycetospora sp. OC33-EN08, a novel actinomycete isolated from wild orchid (Aerides multiflora).</title>
        <authorList>
            <person name="Suriyachadkun C."/>
        </authorList>
    </citation>
    <scope>NUCLEOTIDE SEQUENCE [LARGE SCALE GENOMIC DNA]</scope>
    <source>
        <strain evidence="4 5">OC33-EN08</strain>
    </source>
</reference>
<proteinExistence type="predicted"/>
<dbReference type="Proteomes" id="UP001385809">
    <property type="component" value="Unassembled WGS sequence"/>
</dbReference>
<protein>
    <submittedName>
        <fullName evidence="4">Class I SAM-dependent methyltransferase</fullName>
        <ecNumber evidence="4">2.1.-.-</ecNumber>
    </submittedName>
</protein>
<dbReference type="RefSeq" id="WP_337697549.1">
    <property type="nucleotide sequence ID" value="NZ_JBBEGN010000017.1"/>
</dbReference>
<dbReference type="GO" id="GO:0008168">
    <property type="term" value="F:methyltransferase activity"/>
    <property type="evidence" value="ECO:0007669"/>
    <property type="project" value="UniProtKB-KW"/>
</dbReference>
<dbReference type="PANTHER" id="PTHR43464">
    <property type="entry name" value="METHYLTRANSFERASE"/>
    <property type="match status" value="1"/>
</dbReference>
<sequence length="204" mass="22511">MSGDAASLPRAHFDDLWAGEQDPWGLESSWYEDRKRALVLAALPEAEYRRAAEPGCAGGALSVLLAPRCAELVCTDVSDTAVERARSRLAGFDHVRVERTDAFPPGRFDLVVVSELAYYFGRADRERFWATVVDALEPGGTLVAVHWVREAPEYPVDGGRVHDELAVVPGLGRVAEHREDDFRLDVYARVPPSARSVAQRVGLR</sequence>
<keyword evidence="2 4" id="KW-0808">Transferase</keyword>
<evidence type="ECO:0000313" key="5">
    <source>
        <dbReference type="Proteomes" id="UP001385809"/>
    </source>
</evidence>
<evidence type="ECO:0000313" key="4">
    <source>
        <dbReference type="EMBL" id="MEJ2870977.1"/>
    </source>
</evidence>
<gene>
    <name evidence="4" type="ORF">WCD74_24655</name>
</gene>
<evidence type="ECO:0000256" key="1">
    <source>
        <dbReference type="ARBA" id="ARBA00022603"/>
    </source>
</evidence>
<organism evidence="4 5">
    <name type="scientific">Actinomycetospora aurantiaca</name>
    <dbReference type="NCBI Taxonomy" id="3129233"/>
    <lineage>
        <taxon>Bacteria</taxon>
        <taxon>Bacillati</taxon>
        <taxon>Actinomycetota</taxon>
        <taxon>Actinomycetes</taxon>
        <taxon>Pseudonocardiales</taxon>
        <taxon>Pseudonocardiaceae</taxon>
        <taxon>Actinomycetospora</taxon>
    </lineage>
</organism>
<name>A0ABU8MUI1_9PSEU</name>
<comment type="caution">
    <text evidence="4">The sequence shown here is derived from an EMBL/GenBank/DDBJ whole genome shotgun (WGS) entry which is preliminary data.</text>
</comment>
<dbReference type="Pfam" id="PF05401">
    <property type="entry name" value="NodS"/>
    <property type="match status" value="1"/>
</dbReference>
<evidence type="ECO:0000256" key="2">
    <source>
        <dbReference type="ARBA" id="ARBA00022679"/>
    </source>
</evidence>
<dbReference type="EC" id="2.1.-.-" evidence="4"/>
<dbReference type="EMBL" id="JBBEGN010000017">
    <property type="protein sequence ID" value="MEJ2870977.1"/>
    <property type="molecule type" value="Genomic_DNA"/>
</dbReference>
<dbReference type="InterPro" id="IPR029063">
    <property type="entry name" value="SAM-dependent_MTases_sf"/>
</dbReference>
<keyword evidence="5" id="KW-1185">Reference proteome</keyword>
<keyword evidence="3" id="KW-0949">S-adenosyl-L-methionine</keyword>
<keyword evidence="1 4" id="KW-0489">Methyltransferase</keyword>
<dbReference type="SUPFAM" id="SSF53335">
    <property type="entry name" value="S-adenosyl-L-methionine-dependent methyltransferases"/>
    <property type="match status" value="1"/>
</dbReference>
<dbReference type="GO" id="GO:0032259">
    <property type="term" value="P:methylation"/>
    <property type="evidence" value="ECO:0007669"/>
    <property type="project" value="UniProtKB-KW"/>
</dbReference>
<accession>A0ABU8MUI1</accession>
<dbReference type="Gene3D" id="3.40.50.150">
    <property type="entry name" value="Vaccinia Virus protein VP39"/>
    <property type="match status" value="1"/>
</dbReference>
<dbReference type="InterPro" id="IPR008715">
    <property type="entry name" value="SAM-MeTfrase_NodS-like"/>
</dbReference>